<evidence type="ECO:0000313" key="1">
    <source>
        <dbReference type="EMBL" id="QKF94299.1"/>
    </source>
</evidence>
<name>A0A7D3QW93_9VIRU</name>
<keyword evidence="2" id="KW-1185">Reference proteome</keyword>
<dbReference type="Gene3D" id="1.25.40.20">
    <property type="entry name" value="Ankyrin repeat-containing domain"/>
    <property type="match status" value="1"/>
</dbReference>
<gene>
    <name evidence="1" type="ORF">Fadolivirus_1_841</name>
</gene>
<proteinExistence type="predicted"/>
<dbReference type="SUPFAM" id="SSF48403">
    <property type="entry name" value="Ankyrin repeat"/>
    <property type="match status" value="1"/>
</dbReference>
<dbReference type="SMART" id="SM00248">
    <property type="entry name" value="ANK"/>
    <property type="match status" value="3"/>
</dbReference>
<dbReference type="InterPro" id="IPR002110">
    <property type="entry name" value="Ankyrin_rpt"/>
</dbReference>
<dbReference type="Pfam" id="PF12796">
    <property type="entry name" value="Ank_2"/>
    <property type="match status" value="1"/>
</dbReference>
<dbReference type="EMBL" id="MT418680">
    <property type="protein sequence ID" value="QKF94299.1"/>
    <property type="molecule type" value="Genomic_DNA"/>
</dbReference>
<dbReference type="Proteomes" id="UP001162001">
    <property type="component" value="Segment"/>
</dbReference>
<organism evidence="1 2">
    <name type="scientific">Fadolivirus FV1/VV64</name>
    <dbReference type="NCBI Taxonomy" id="3070911"/>
    <lineage>
        <taxon>Viruses</taxon>
        <taxon>Varidnaviria</taxon>
        <taxon>Bamfordvirae</taxon>
        <taxon>Nucleocytoviricota</taxon>
        <taxon>Megaviricetes</taxon>
        <taxon>Imitervirales</taxon>
        <taxon>Mimiviridae</taxon>
        <taxon>Klosneuvirinae</taxon>
        <taxon>Fadolivirus</taxon>
        <taxon>Fadolivirus algeromassiliense</taxon>
    </lineage>
</organism>
<reference evidence="1 2" key="1">
    <citation type="submission" date="2020-04" db="EMBL/GenBank/DDBJ databases">
        <title>Advantages and limits of metagenomic assembly and binning of a giant virus.</title>
        <authorList>
            <person name="Schulz F."/>
            <person name="Andreani J."/>
            <person name="Francis R."/>
            <person name="Boudjemaa H."/>
            <person name="Bou Khalil J.Y."/>
            <person name="Lee J."/>
            <person name="La Scola B."/>
            <person name="Woyke T."/>
        </authorList>
    </citation>
    <scope>NUCLEOTIDE SEQUENCE [LARGE SCALE GENOMIC DNA]</scope>
    <source>
        <strain evidence="1 2">FV1/VV64</strain>
    </source>
</reference>
<evidence type="ECO:0000313" key="2">
    <source>
        <dbReference type="Proteomes" id="UP001162001"/>
    </source>
</evidence>
<protein>
    <submittedName>
        <fullName evidence="1">Ankyrin repeat protein</fullName>
    </submittedName>
</protein>
<dbReference type="InterPro" id="IPR036770">
    <property type="entry name" value="Ankyrin_rpt-contain_sf"/>
</dbReference>
<accession>A0A7D3QW93</accession>
<sequence>MDNLSIFKNEIDSHTLDIKNWNVCIHGNLKQFKQIKNDMFKYVCHYGTIYHAEWLHRVLNIDLSYNKCEFLMIAIDNKNFQIAEFILNILKKNNRLNLTKLNAYDYIVSRENDIIEWCIKMNIVDFSAYRNAIIRKAISSHDIGLIKFYAARFEIKCNSDSDAEAWFTAFARFHLNDIIELESLHVFDYPKYGKTYMTYACQGGHFDTVKYLVKTKKIVPTLGCHIETCVCCSPFKKAVESGNVELVKYLYDNSWTELGYVEWDDAPLTIIDIYKLACFDTQIDVFKFLAEKYLIEEQYKPQVIKFCITHDAVKVLRYMKSMDIVTDMDITEVMKNHCDYVISKKKSFYSSYECQGYGEIINMFKETYNWDFTFDDLTKDEWLLISYKQS</sequence>